<accession>A0A9W6WB53</accession>
<protein>
    <submittedName>
        <fullName evidence="2">Unnamed protein product</fullName>
    </submittedName>
</protein>
<dbReference type="Proteomes" id="UP001165063">
    <property type="component" value="Unassembled WGS sequence"/>
</dbReference>
<feature type="region of interest" description="Disordered" evidence="1">
    <location>
        <begin position="26"/>
        <end position="45"/>
    </location>
</feature>
<comment type="caution">
    <text evidence="2">The sequence shown here is derived from an EMBL/GenBank/DDBJ whole genome shotgun (WGS) entry which is preliminary data.</text>
</comment>
<dbReference type="AlphaFoldDB" id="A0A9W6WB53"/>
<evidence type="ECO:0000313" key="3">
    <source>
        <dbReference type="Proteomes" id="UP001165063"/>
    </source>
</evidence>
<feature type="region of interest" description="Disordered" evidence="1">
    <location>
        <begin position="94"/>
        <end position="127"/>
    </location>
</feature>
<reference evidence="2" key="1">
    <citation type="submission" date="2023-04" db="EMBL/GenBank/DDBJ databases">
        <title>Ambrosiozyma monospora NBRC 1965.</title>
        <authorList>
            <person name="Ichikawa N."/>
            <person name="Sato H."/>
            <person name="Tonouchi N."/>
        </authorList>
    </citation>
    <scope>NUCLEOTIDE SEQUENCE</scope>
    <source>
        <strain evidence="2">NBRC 1965</strain>
    </source>
</reference>
<keyword evidence="3" id="KW-1185">Reference proteome</keyword>
<name>A0A9W6WB53_AMBMO</name>
<gene>
    <name evidence="2" type="ORF">Amon01_000938400</name>
</gene>
<evidence type="ECO:0000256" key="1">
    <source>
        <dbReference type="SAM" id="MobiDB-lite"/>
    </source>
</evidence>
<dbReference type="EMBL" id="BSXU01011008">
    <property type="protein sequence ID" value="GME73693.1"/>
    <property type="molecule type" value="Genomic_DNA"/>
</dbReference>
<evidence type="ECO:0000313" key="2">
    <source>
        <dbReference type="EMBL" id="GME73693.1"/>
    </source>
</evidence>
<feature type="compositionally biased region" description="Basic and acidic residues" evidence="1">
    <location>
        <begin position="94"/>
        <end position="107"/>
    </location>
</feature>
<proteinExistence type="predicted"/>
<organism evidence="2 3">
    <name type="scientific">Ambrosiozyma monospora</name>
    <name type="common">Yeast</name>
    <name type="synonym">Endomycopsis monosporus</name>
    <dbReference type="NCBI Taxonomy" id="43982"/>
    <lineage>
        <taxon>Eukaryota</taxon>
        <taxon>Fungi</taxon>
        <taxon>Dikarya</taxon>
        <taxon>Ascomycota</taxon>
        <taxon>Saccharomycotina</taxon>
        <taxon>Pichiomycetes</taxon>
        <taxon>Pichiales</taxon>
        <taxon>Pichiaceae</taxon>
        <taxon>Ambrosiozyma</taxon>
    </lineage>
</organism>
<sequence length="127" mass="13298">MNFSRTITTVLYDLDSPTVTGTPTAIGTGGTATVSGASVATSSTGDFNTRSMLAEKELKRILGNGKDTIPLRKVSVGNGEFAEESASLARFFERSAKDGNDHNEHGHGRSGRGRTGRSLSFAFGGGR</sequence>